<keyword evidence="1" id="KW-0732">Signal</keyword>
<dbReference type="InterPro" id="IPR029046">
    <property type="entry name" value="LolA/LolB/LppX"/>
</dbReference>
<feature type="region of interest" description="Disordered" evidence="2">
    <location>
        <begin position="32"/>
        <end position="78"/>
    </location>
</feature>
<dbReference type="InterPro" id="IPR019207">
    <property type="entry name" value="DUF2092"/>
</dbReference>
<keyword evidence="4" id="KW-1185">Reference proteome</keyword>
<feature type="compositionally biased region" description="Basic and acidic residues" evidence="2">
    <location>
        <begin position="69"/>
        <end position="78"/>
    </location>
</feature>
<dbReference type="Proteomes" id="UP000245926">
    <property type="component" value="Chromosome"/>
</dbReference>
<proteinExistence type="predicted"/>
<evidence type="ECO:0008006" key="5">
    <source>
        <dbReference type="Google" id="ProtNLM"/>
    </source>
</evidence>
<organism evidence="3 4">
    <name type="scientific">Methylobacterium durans</name>
    <dbReference type="NCBI Taxonomy" id="2202825"/>
    <lineage>
        <taxon>Bacteria</taxon>
        <taxon>Pseudomonadati</taxon>
        <taxon>Pseudomonadota</taxon>
        <taxon>Alphaproteobacteria</taxon>
        <taxon>Hyphomicrobiales</taxon>
        <taxon>Methylobacteriaceae</taxon>
        <taxon>Methylobacterium</taxon>
    </lineage>
</organism>
<protein>
    <recommendedName>
        <fullName evidence="5">DUF2092 domain-containing protein</fullName>
    </recommendedName>
</protein>
<dbReference type="KEGG" id="mets:DK389_05830"/>
<dbReference type="Gene3D" id="2.50.20.10">
    <property type="entry name" value="Lipoprotein localisation LolA/LolB/LppX"/>
    <property type="match status" value="1"/>
</dbReference>
<accession>A0A2U8W4D6</accession>
<dbReference type="Pfam" id="PF09865">
    <property type="entry name" value="DUF2092"/>
    <property type="match status" value="1"/>
</dbReference>
<feature type="compositionally biased region" description="Low complexity" evidence="2">
    <location>
        <begin position="35"/>
        <end position="64"/>
    </location>
</feature>
<evidence type="ECO:0000313" key="3">
    <source>
        <dbReference type="EMBL" id="AWN40146.1"/>
    </source>
</evidence>
<name>A0A2U8W4D6_9HYPH</name>
<dbReference type="OrthoDB" id="116979at2"/>
<gene>
    <name evidence="3" type="ORF">DK389_05830</name>
</gene>
<evidence type="ECO:0000256" key="1">
    <source>
        <dbReference type="ARBA" id="ARBA00022729"/>
    </source>
</evidence>
<evidence type="ECO:0000256" key="2">
    <source>
        <dbReference type="SAM" id="MobiDB-lite"/>
    </source>
</evidence>
<dbReference type="SUPFAM" id="SSF89392">
    <property type="entry name" value="Prokaryotic lipoproteins and lipoprotein localization factors"/>
    <property type="match status" value="1"/>
</dbReference>
<evidence type="ECO:0000313" key="4">
    <source>
        <dbReference type="Proteomes" id="UP000245926"/>
    </source>
</evidence>
<reference evidence="4" key="1">
    <citation type="submission" date="2018-05" db="EMBL/GenBank/DDBJ databases">
        <title>Complete Genome Sequence of Methylobacterium sp. 17SD2-17.</title>
        <authorList>
            <person name="Srinivasan S."/>
        </authorList>
    </citation>
    <scope>NUCLEOTIDE SEQUENCE [LARGE SCALE GENOMIC DNA]</scope>
    <source>
        <strain evidence="4">17SD2-17</strain>
    </source>
</reference>
<sequence>MSTAEPTVVRPAPKFCRNVSTRALPRACACTSIPRGARPRSGSGRQSGGSNAAALRRPAAEARASQPRCPRDREETMARPRDAIGLLAALVLCMTAPERAAAQQPAAAQPAQGVEPAAVALLKAAGDTLAAAKSLRFTAIAVHDVPNAEGQSIFYTVRSRVEFRRPDRLRVVTDGDGPSREFIVDGRTLTLFRPEADTVATAPAPASLDAALKAEVAATGESQAFADMLLTNPAQALTNGLTRAFVVGRSRLVGGVETDVVAFADRDAQAQVWIGVQDRLPRQLYVTETGAPGRPRNAVTFSDWMIDPPIEDRIFSTAHTEGARSVPFPNPDF</sequence>
<dbReference type="AlphaFoldDB" id="A0A2U8W4D6"/>
<dbReference type="EMBL" id="CP029550">
    <property type="protein sequence ID" value="AWN40146.1"/>
    <property type="molecule type" value="Genomic_DNA"/>
</dbReference>